<protein>
    <submittedName>
        <fullName evidence="1">Uncharacterized protein</fullName>
    </submittedName>
</protein>
<reference evidence="2" key="1">
    <citation type="submission" date="2016-08" db="EMBL/GenBank/DDBJ databases">
        <authorList>
            <person name="Varghese N."/>
            <person name="Submissions Spin"/>
        </authorList>
    </citation>
    <scope>NUCLEOTIDE SEQUENCE [LARGE SCALE GENOMIC DNA]</scope>
    <source>
        <strain evidence="2">R-53094</strain>
    </source>
</reference>
<dbReference type="Proteomes" id="UP000199268">
    <property type="component" value="Unassembled WGS sequence"/>
</dbReference>
<keyword evidence="2" id="KW-1185">Reference proteome</keyword>
<organism evidence="1 2">
    <name type="scientific">Weissella bombi</name>
    <dbReference type="NCBI Taxonomy" id="1505725"/>
    <lineage>
        <taxon>Bacteria</taxon>
        <taxon>Bacillati</taxon>
        <taxon>Bacillota</taxon>
        <taxon>Bacilli</taxon>
        <taxon>Lactobacillales</taxon>
        <taxon>Lactobacillaceae</taxon>
        <taxon>Weissella</taxon>
    </lineage>
</organism>
<dbReference type="SUPFAM" id="SSF160713">
    <property type="entry name" value="YqaI-like"/>
    <property type="match status" value="1"/>
</dbReference>
<dbReference type="AlphaFoldDB" id="A0A1C4C273"/>
<evidence type="ECO:0000313" key="1">
    <source>
        <dbReference type="EMBL" id="SCC13229.1"/>
    </source>
</evidence>
<sequence>MPNDLIDPPDDEEPWGYDFEGDEIVIGDDVVEIDNEYIPLEKAMAYLISYGSAVNTEEYQNDRDF</sequence>
<dbReference type="OrthoDB" id="2146262at2"/>
<gene>
    <name evidence="1" type="ORF">GA0061074_1206</name>
</gene>
<dbReference type="EMBL" id="FMAO01000020">
    <property type="protein sequence ID" value="SCC13229.1"/>
    <property type="molecule type" value="Genomic_DNA"/>
</dbReference>
<evidence type="ECO:0000313" key="2">
    <source>
        <dbReference type="Proteomes" id="UP000199268"/>
    </source>
</evidence>
<dbReference type="RefSeq" id="WP_092463946.1">
    <property type="nucleotide sequence ID" value="NZ_BJEE01000011.1"/>
</dbReference>
<proteinExistence type="predicted"/>
<accession>A0A1C4C273</accession>
<dbReference type="InterPro" id="IPR023118">
    <property type="entry name" value="YqaI_dom_sf"/>
</dbReference>
<name>A0A1C4C273_9LACO</name>
<dbReference type="STRING" id="1505725.GA0061074_1206"/>
<dbReference type="Gene3D" id="3.30.40.30">
    <property type="entry name" value="YqaI domain"/>
    <property type="match status" value="1"/>
</dbReference>